<dbReference type="SMART" id="SM00225">
    <property type="entry name" value="BTB"/>
    <property type="match status" value="1"/>
</dbReference>
<dbReference type="Gene3D" id="3.30.710.10">
    <property type="entry name" value="Potassium Channel Kv1.1, Chain A"/>
    <property type="match status" value="1"/>
</dbReference>
<protein>
    <recommendedName>
        <fullName evidence="1">BTB domain-containing protein</fullName>
    </recommendedName>
</protein>
<feature type="domain" description="BTB" evidence="1">
    <location>
        <begin position="13"/>
        <end position="78"/>
    </location>
</feature>
<dbReference type="InterPro" id="IPR011333">
    <property type="entry name" value="SKP1/BTB/POZ_sf"/>
</dbReference>
<proteinExistence type="predicted"/>
<dbReference type="EMBL" id="KN833690">
    <property type="protein sequence ID" value="KIK29182.1"/>
    <property type="molecule type" value="Genomic_DNA"/>
</dbReference>
<organism evidence="2 3">
    <name type="scientific">Pisolithus microcarpus 441</name>
    <dbReference type="NCBI Taxonomy" id="765257"/>
    <lineage>
        <taxon>Eukaryota</taxon>
        <taxon>Fungi</taxon>
        <taxon>Dikarya</taxon>
        <taxon>Basidiomycota</taxon>
        <taxon>Agaricomycotina</taxon>
        <taxon>Agaricomycetes</taxon>
        <taxon>Agaricomycetidae</taxon>
        <taxon>Boletales</taxon>
        <taxon>Sclerodermatineae</taxon>
        <taxon>Pisolithaceae</taxon>
        <taxon>Pisolithus</taxon>
    </lineage>
</organism>
<dbReference type="Pfam" id="PF00651">
    <property type="entry name" value="BTB"/>
    <property type="match status" value="1"/>
</dbReference>
<name>A0A0D0A463_9AGAM</name>
<keyword evidence="3" id="KW-1185">Reference proteome</keyword>
<accession>A0A0D0A463</accession>
<dbReference type="InterPro" id="IPR000210">
    <property type="entry name" value="BTB/POZ_dom"/>
</dbReference>
<dbReference type="SUPFAM" id="SSF54695">
    <property type="entry name" value="POZ domain"/>
    <property type="match status" value="1"/>
</dbReference>
<dbReference type="STRING" id="765257.A0A0D0A463"/>
<dbReference type="HOGENOM" id="CLU_052397_0_2_1"/>
<evidence type="ECO:0000313" key="2">
    <source>
        <dbReference type="EMBL" id="KIK29182.1"/>
    </source>
</evidence>
<dbReference type="PROSITE" id="PS50097">
    <property type="entry name" value="BTB"/>
    <property type="match status" value="1"/>
</dbReference>
<dbReference type="AlphaFoldDB" id="A0A0D0A463"/>
<reference evidence="3" key="2">
    <citation type="submission" date="2015-01" db="EMBL/GenBank/DDBJ databases">
        <title>Evolutionary Origins and Diversification of the Mycorrhizal Mutualists.</title>
        <authorList>
            <consortium name="DOE Joint Genome Institute"/>
            <consortium name="Mycorrhizal Genomics Consortium"/>
            <person name="Kohler A."/>
            <person name="Kuo A."/>
            <person name="Nagy L.G."/>
            <person name="Floudas D."/>
            <person name="Copeland A."/>
            <person name="Barry K.W."/>
            <person name="Cichocki N."/>
            <person name="Veneault-Fourrey C."/>
            <person name="LaButti K."/>
            <person name="Lindquist E.A."/>
            <person name="Lipzen A."/>
            <person name="Lundell T."/>
            <person name="Morin E."/>
            <person name="Murat C."/>
            <person name="Riley R."/>
            <person name="Ohm R."/>
            <person name="Sun H."/>
            <person name="Tunlid A."/>
            <person name="Henrissat B."/>
            <person name="Grigoriev I.V."/>
            <person name="Hibbett D.S."/>
            <person name="Martin F."/>
        </authorList>
    </citation>
    <scope>NUCLEOTIDE SEQUENCE [LARGE SCALE GENOMIC DNA]</scope>
    <source>
        <strain evidence="3">441</strain>
    </source>
</reference>
<dbReference type="Proteomes" id="UP000054018">
    <property type="component" value="Unassembled WGS sequence"/>
</dbReference>
<reference evidence="2 3" key="1">
    <citation type="submission" date="2014-04" db="EMBL/GenBank/DDBJ databases">
        <authorList>
            <consortium name="DOE Joint Genome Institute"/>
            <person name="Kuo A."/>
            <person name="Kohler A."/>
            <person name="Costa M.D."/>
            <person name="Nagy L.G."/>
            <person name="Floudas D."/>
            <person name="Copeland A."/>
            <person name="Barry K.W."/>
            <person name="Cichocki N."/>
            <person name="Veneault-Fourrey C."/>
            <person name="LaButti K."/>
            <person name="Lindquist E.A."/>
            <person name="Lipzen A."/>
            <person name="Lundell T."/>
            <person name="Morin E."/>
            <person name="Murat C."/>
            <person name="Sun H."/>
            <person name="Tunlid A."/>
            <person name="Henrissat B."/>
            <person name="Grigoriev I.V."/>
            <person name="Hibbett D.S."/>
            <person name="Martin F."/>
            <person name="Nordberg H.P."/>
            <person name="Cantor M.N."/>
            <person name="Hua S.X."/>
        </authorList>
    </citation>
    <scope>NUCLEOTIDE SEQUENCE [LARGE SCALE GENOMIC DNA]</scope>
    <source>
        <strain evidence="2 3">441</strain>
    </source>
</reference>
<sequence length="275" mass="31031">MTVAHTEIYSRETDIVLESCDGVKFCAHKSILAAASAFFEHMFTLPQPPGEKDRPKDRPVIPLSEDSATLGALLQFIYPEPDPEIETLDELNALLSSAAKYDFVGAIATLRKELVSPRFLAESPLRVYASASRFELDDEARVASRHTLSCQILDCPLSEDLKFISAYAYHRLLILHRTRAEAAQLLLKITDDVKCIQCCSLYHGNFVPPKWWSVFERYAREELATRPTTEVIFSLPFLARVARDCGCMRCSGSILDNHDFFANLKRRIDELPSTV</sequence>
<evidence type="ECO:0000313" key="3">
    <source>
        <dbReference type="Proteomes" id="UP000054018"/>
    </source>
</evidence>
<evidence type="ECO:0000259" key="1">
    <source>
        <dbReference type="PROSITE" id="PS50097"/>
    </source>
</evidence>
<dbReference type="OrthoDB" id="71307at2759"/>
<gene>
    <name evidence="2" type="ORF">PISMIDRAFT_27156</name>
</gene>